<evidence type="ECO:0000256" key="1">
    <source>
        <dbReference type="SAM" id="MobiDB-lite"/>
    </source>
</evidence>
<evidence type="ECO:0000313" key="3">
    <source>
        <dbReference type="Proteomes" id="UP000826656"/>
    </source>
</evidence>
<keyword evidence="3" id="KW-1185">Reference proteome</keyword>
<evidence type="ECO:0000313" key="2">
    <source>
        <dbReference type="EMBL" id="KAH0743107.1"/>
    </source>
</evidence>
<feature type="compositionally biased region" description="Polar residues" evidence="1">
    <location>
        <begin position="15"/>
        <end position="30"/>
    </location>
</feature>
<accession>A0ABQ7U867</accession>
<proteinExistence type="predicted"/>
<sequence length="99" mass="10561">MPITRRRTNQPPPNQNVQSEAQDESLSQTSPNPPSLEDLRREAAPQEPTINATEQGLRNAVQLLIGLAGGPGRAALARDRFENRLVGPGPVTSRGLGTG</sequence>
<reference evidence="2 3" key="1">
    <citation type="journal article" date="2021" name="bioRxiv">
        <title>Chromosome-scale and haplotype-resolved genome assembly of a tetraploid potato cultivar.</title>
        <authorList>
            <person name="Sun H."/>
            <person name="Jiao W.-B."/>
            <person name="Krause K."/>
            <person name="Campoy J.A."/>
            <person name="Goel M."/>
            <person name="Folz-Donahue K."/>
            <person name="Kukat C."/>
            <person name="Huettel B."/>
            <person name="Schneeberger K."/>
        </authorList>
    </citation>
    <scope>NUCLEOTIDE SEQUENCE [LARGE SCALE GENOMIC DNA]</scope>
    <source>
        <strain evidence="2">SolTubOtavaFocal</strain>
        <tissue evidence="2">Leaves</tissue>
    </source>
</reference>
<comment type="caution">
    <text evidence="2">The sequence shown here is derived from an EMBL/GenBank/DDBJ whole genome shotgun (WGS) entry which is preliminary data.</text>
</comment>
<name>A0ABQ7U867_SOLTU</name>
<feature type="region of interest" description="Disordered" evidence="1">
    <location>
        <begin position="1"/>
        <end position="53"/>
    </location>
</feature>
<protein>
    <submittedName>
        <fullName evidence="2">Uncharacterized protein</fullName>
    </submittedName>
</protein>
<dbReference type="Proteomes" id="UP000826656">
    <property type="component" value="Unassembled WGS sequence"/>
</dbReference>
<organism evidence="2 3">
    <name type="scientific">Solanum tuberosum</name>
    <name type="common">Potato</name>
    <dbReference type="NCBI Taxonomy" id="4113"/>
    <lineage>
        <taxon>Eukaryota</taxon>
        <taxon>Viridiplantae</taxon>
        <taxon>Streptophyta</taxon>
        <taxon>Embryophyta</taxon>
        <taxon>Tracheophyta</taxon>
        <taxon>Spermatophyta</taxon>
        <taxon>Magnoliopsida</taxon>
        <taxon>eudicotyledons</taxon>
        <taxon>Gunneridae</taxon>
        <taxon>Pentapetalae</taxon>
        <taxon>asterids</taxon>
        <taxon>lamiids</taxon>
        <taxon>Solanales</taxon>
        <taxon>Solanaceae</taxon>
        <taxon>Solanoideae</taxon>
        <taxon>Solaneae</taxon>
        <taxon>Solanum</taxon>
    </lineage>
</organism>
<dbReference type="EMBL" id="JAIVGD010000023">
    <property type="protein sequence ID" value="KAH0743107.1"/>
    <property type="molecule type" value="Genomic_DNA"/>
</dbReference>
<gene>
    <name evidence="2" type="ORF">KY290_031100</name>
</gene>